<reference evidence="1 2" key="1">
    <citation type="submission" date="2019-05" db="EMBL/GenBank/DDBJ databases">
        <title>Another draft genome of Portunus trituberculatus and its Hox gene families provides insights of decapod evolution.</title>
        <authorList>
            <person name="Jeong J.-H."/>
            <person name="Song I."/>
            <person name="Kim S."/>
            <person name="Choi T."/>
            <person name="Kim D."/>
            <person name="Ryu S."/>
            <person name="Kim W."/>
        </authorList>
    </citation>
    <scope>NUCLEOTIDE SEQUENCE [LARGE SCALE GENOMIC DNA]</scope>
    <source>
        <tissue evidence="1">Muscle</tissue>
    </source>
</reference>
<organism evidence="1 2">
    <name type="scientific">Portunus trituberculatus</name>
    <name type="common">Swimming crab</name>
    <name type="synonym">Neptunus trituberculatus</name>
    <dbReference type="NCBI Taxonomy" id="210409"/>
    <lineage>
        <taxon>Eukaryota</taxon>
        <taxon>Metazoa</taxon>
        <taxon>Ecdysozoa</taxon>
        <taxon>Arthropoda</taxon>
        <taxon>Crustacea</taxon>
        <taxon>Multicrustacea</taxon>
        <taxon>Malacostraca</taxon>
        <taxon>Eumalacostraca</taxon>
        <taxon>Eucarida</taxon>
        <taxon>Decapoda</taxon>
        <taxon>Pleocyemata</taxon>
        <taxon>Brachyura</taxon>
        <taxon>Eubrachyura</taxon>
        <taxon>Portunoidea</taxon>
        <taxon>Portunidae</taxon>
        <taxon>Portuninae</taxon>
        <taxon>Portunus</taxon>
    </lineage>
</organism>
<gene>
    <name evidence="1" type="ORF">E2C01_084302</name>
</gene>
<proteinExistence type="predicted"/>
<keyword evidence="2" id="KW-1185">Reference proteome</keyword>
<comment type="caution">
    <text evidence="1">The sequence shown here is derived from an EMBL/GenBank/DDBJ whole genome shotgun (WGS) entry which is preliminary data.</text>
</comment>
<sequence>MRSGQLGLTRRIRTNQRVTTYSRRLAGYRTSWLVKRRR</sequence>
<evidence type="ECO:0000313" key="1">
    <source>
        <dbReference type="EMBL" id="MPC89360.1"/>
    </source>
</evidence>
<dbReference type="Proteomes" id="UP000324222">
    <property type="component" value="Unassembled WGS sequence"/>
</dbReference>
<accession>A0A5B7IXX6</accession>
<name>A0A5B7IXX6_PORTR</name>
<evidence type="ECO:0000313" key="2">
    <source>
        <dbReference type="Proteomes" id="UP000324222"/>
    </source>
</evidence>
<dbReference type="EMBL" id="VSRR010080789">
    <property type="protein sequence ID" value="MPC89360.1"/>
    <property type="molecule type" value="Genomic_DNA"/>
</dbReference>
<dbReference type="AlphaFoldDB" id="A0A5B7IXX6"/>
<protein>
    <submittedName>
        <fullName evidence="1">Uncharacterized protein</fullName>
    </submittedName>
</protein>